<dbReference type="GO" id="GO:0004673">
    <property type="term" value="F:protein histidine kinase activity"/>
    <property type="evidence" value="ECO:0007669"/>
    <property type="project" value="UniProtKB-EC"/>
</dbReference>
<proteinExistence type="predicted"/>
<feature type="domain" description="PAC" evidence="8">
    <location>
        <begin position="232"/>
        <end position="284"/>
    </location>
</feature>
<dbReference type="OrthoDB" id="9766459at2"/>
<dbReference type="SMART" id="SM00086">
    <property type="entry name" value="PAC"/>
    <property type="match status" value="2"/>
</dbReference>
<keyword evidence="4" id="KW-0808">Transferase</keyword>
<dbReference type="CDD" id="cd00130">
    <property type="entry name" value="PAS"/>
    <property type="match status" value="1"/>
</dbReference>
<evidence type="ECO:0000256" key="3">
    <source>
        <dbReference type="ARBA" id="ARBA00022553"/>
    </source>
</evidence>
<comment type="catalytic activity">
    <reaction evidence="1">
        <text>ATP + protein L-histidine = ADP + protein N-phospho-L-histidine.</text>
        <dbReference type="EC" id="2.7.13.3"/>
    </reaction>
</comment>
<evidence type="ECO:0000313" key="10">
    <source>
        <dbReference type="Proteomes" id="UP000298337"/>
    </source>
</evidence>
<dbReference type="SUPFAM" id="SSF55785">
    <property type="entry name" value="PYP-like sensor domain (PAS domain)"/>
    <property type="match status" value="3"/>
</dbReference>
<dbReference type="InterPro" id="IPR013656">
    <property type="entry name" value="PAS_4"/>
</dbReference>
<feature type="domain" description="PAS" evidence="7">
    <location>
        <begin position="159"/>
        <end position="229"/>
    </location>
</feature>
<dbReference type="Proteomes" id="UP000298337">
    <property type="component" value="Unassembled WGS sequence"/>
</dbReference>
<reference evidence="9 10" key="1">
    <citation type="submission" date="2019-04" db="EMBL/GenBank/DDBJ databases">
        <authorList>
            <person name="Feng G."/>
            <person name="Zhang J."/>
            <person name="Zhu H."/>
        </authorList>
    </citation>
    <scope>NUCLEOTIDE SEQUENCE [LARGE SCALE GENOMIC DNA]</scope>
    <source>
        <strain evidence="9 10">92R-1</strain>
    </source>
</reference>
<dbReference type="Gene3D" id="3.30.450.20">
    <property type="entry name" value="PAS domain"/>
    <property type="match status" value="3"/>
</dbReference>
<evidence type="ECO:0000256" key="2">
    <source>
        <dbReference type="ARBA" id="ARBA00012438"/>
    </source>
</evidence>
<dbReference type="SMART" id="SM00091">
    <property type="entry name" value="PAS"/>
    <property type="match status" value="3"/>
</dbReference>
<dbReference type="EC" id="2.7.13.3" evidence="2"/>
<dbReference type="PANTHER" id="PTHR43304">
    <property type="entry name" value="PHYTOCHROME-LIKE PROTEIN CPH1"/>
    <property type="match status" value="1"/>
</dbReference>
<evidence type="ECO:0000259" key="8">
    <source>
        <dbReference type="PROSITE" id="PS50113"/>
    </source>
</evidence>
<dbReference type="InterPro" id="IPR013655">
    <property type="entry name" value="PAS_fold_3"/>
</dbReference>
<evidence type="ECO:0000256" key="4">
    <source>
        <dbReference type="ARBA" id="ARBA00022679"/>
    </source>
</evidence>
<evidence type="ECO:0000259" key="7">
    <source>
        <dbReference type="PROSITE" id="PS50112"/>
    </source>
</evidence>
<dbReference type="InterPro" id="IPR052162">
    <property type="entry name" value="Sensor_kinase/Photoreceptor"/>
</dbReference>
<dbReference type="InterPro" id="IPR001610">
    <property type="entry name" value="PAC"/>
</dbReference>
<organism evidence="9 10">
    <name type="scientific">Hymenobacter fodinae</name>
    <dbReference type="NCBI Taxonomy" id="2510796"/>
    <lineage>
        <taxon>Bacteria</taxon>
        <taxon>Pseudomonadati</taxon>
        <taxon>Bacteroidota</taxon>
        <taxon>Cytophagia</taxon>
        <taxon>Cytophagales</taxon>
        <taxon>Hymenobacteraceae</taxon>
        <taxon>Hymenobacter</taxon>
    </lineage>
</organism>
<dbReference type="Pfam" id="PF08448">
    <property type="entry name" value="PAS_4"/>
    <property type="match status" value="2"/>
</dbReference>
<evidence type="ECO:0000256" key="1">
    <source>
        <dbReference type="ARBA" id="ARBA00000085"/>
    </source>
</evidence>
<feature type="coiled-coil region" evidence="6">
    <location>
        <begin position="133"/>
        <end position="169"/>
    </location>
</feature>
<dbReference type="PANTHER" id="PTHR43304:SF1">
    <property type="entry name" value="PAC DOMAIN-CONTAINING PROTEIN"/>
    <property type="match status" value="1"/>
</dbReference>
<dbReference type="FunFam" id="3.30.450.20:FF:000099">
    <property type="entry name" value="Sensory box sensor histidine kinase"/>
    <property type="match status" value="1"/>
</dbReference>
<dbReference type="InterPro" id="IPR000014">
    <property type="entry name" value="PAS"/>
</dbReference>
<sequence length="441" mass="50926">MPSFPNMSTSSAFPVDYQHLFHSLPENFLLIAPNPEATILDNTDSHVAVSLKSREEAVGKPFFEAYPPTDEQSAAVIRESHEHVRRHLEPHTMPLIRYDLERPAELGGGLEELYWEATHYPILNEQGELQFILQRTQDVTEQYRARLQAEQAQRELAKSQERMRFALESVPILVWTADPNGQRDYFNTRWLQFTGRPLEEQVGSNWMAALHPDDHARVQDIWHHSVTTGQPYQVEYRLRRADGQYRWVLMHGLPHLDADGQILMWVGGGTDIHDQKQMVEELLETNEQQAILSDQAYQALQLAEQQRSTFYNLFMQTPALICILRGSEHRFEFVNPEYQKLFPHRELMGKTVAEALPEVVDQGFITLLDKVYNTGETFIGKEHEIMLDRDGSGQLQRSYLNFTYQLFTEGDQKAGITVFAFDVTDLVLARQALENRNSDVQ</sequence>
<protein>
    <recommendedName>
        <fullName evidence="2">histidine kinase</fullName>
        <ecNumber evidence="2">2.7.13.3</ecNumber>
    </recommendedName>
</protein>
<gene>
    <name evidence="9" type="ORF">EU556_17545</name>
</gene>
<comment type="caution">
    <text evidence="9">The sequence shown here is derived from an EMBL/GenBank/DDBJ whole genome shotgun (WGS) entry which is preliminary data.</text>
</comment>
<dbReference type="EMBL" id="SRLA01000003">
    <property type="protein sequence ID" value="TGE06636.1"/>
    <property type="molecule type" value="Genomic_DNA"/>
</dbReference>
<keyword evidence="5" id="KW-0418">Kinase</keyword>
<dbReference type="PROSITE" id="PS50112">
    <property type="entry name" value="PAS"/>
    <property type="match status" value="1"/>
</dbReference>
<dbReference type="NCBIfam" id="TIGR00229">
    <property type="entry name" value="sensory_box"/>
    <property type="match status" value="1"/>
</dbReference>
<dbReference type="PROSITE" id="PS50113">
    <property type="entry name" value="PAC"/>
    <property type="match status" value="1"/>
</dbReference>
<evidence type="ECO:0000256" key="5">
    <source>
        <dbReference type="ARBA" id="ARBA00022777"/>
    </source>
</evidence>
<dbReference type="AlphaFoldDB" id="A0A4Z0P630"/>
<evidence type="ECO:0000256" key="6">
    <source>
        <dbReference type="SAM" id="Coils"/>
    </source>
</evidence>
<dbReference type="Pfam" id="PF08447">
    <property type="entry name" value="PAS_3"/>
    <property type="match status" value="1"/>
</dbReference>
<dbReference type="InterPro" id="IPR000700">
    <property type="entry name" value="PAS-assoc_C"/>
</dbReference>
<keyword evidence="3" id="KW-0597">Phosphoprotein</keyword>
<accession>A0A4Z0P630</accession>
<keyword evidence="6" id="KW-0175">Coiled coil</keyword>
<keyword evidence="10" id="KW-1185">Reference proteome</keyword>
<dbReference type="InterPro" id="IPR035965">
    <property type="entry name" value="PAS-like_dom_sf"/>
</dbReference>
<name>A0A4Z0P630_9BACT</name>
<evidence type="ECO:0000313" key="9">
    <source>
        <dbReference type="EMBL" id="TGE06636.1"/>
    </source>
</evidence>